<accession>A0A9P6J7M5</accession>
<dbReference type="Proteomes" id="UP000738359">
    <property type="component" value="Unassembled WGS sequence"/>
</dbReference>
<dbReference type="InterPro" id="IPR009571">
    <property type="entry name" value="SUR7/Rim9-like_fungi"/>
</dbReference>
<dbReference type="OrthoDB" id="2327445at2759"/>
<evidence type="ECO:0000313" key="3">
    <source>
        <dbReference type="Proteomes" id="UP000738359"/>
    </source>
</evidence>
<feature type="transmembrane region" description="Helical" evidence="1">
    <location>
        <begin position="152"/>
        <end position="175"/>
    </location>
</feature>
<protein>
    <submittedName>
        <fullName evidence="2">Uncharacterized protein</fullName>
    </submittedName>
</protein>
<reference evidence="2" key="1">
    <citation type="journal article" date="2020" name="Fungal Divers.">
        <title>Resolving the Mortierellaceae phylogeny through synthesis of multi-gene phylogenetics and phylogenomics.</title>
        <authorList>
            <person name="Vandepol N."/>
            <person name="Liber J."/>
            <person name="Desiro A."/>
            <person name="Na H."/>
            <person name="Kennedy M."/>
            <person name="Barry K."/>
            <person name="Grigoriev I.V."/>
            <person name="Miller A.N."/>
            <person name="O'Donnell K."/>
            <person name="Stajich J.E."/>
            <person name="Bonito G."/>
        </authorList>
    </citation>
    <scope>NUCLEOTIDE SEQUENCE</scope>
    <source>
        <strain evidence="2">CK1249</strain>
    </source>
</reference>
<evidence type="ECO:0000256" key="1">
    <source>
        <dbReference type="SAM" id="Phobius"/>
    </source>
</evidence>
<gene>
    <name evidence="2" type="ORF">BGZ70_007037</name>
</gene>
<keyword evidence="3" id="KW-1185">Reference proteome</keyword>
<sequence>MFAPILSFIVNLATFLTLFLISIGNLATSTFFTTFHLLEITFTSGQGPKGGELNVDYQTVTFGLWNYCYGSGGTTSACSTPQIKYGLGFLPKLNDIDQMFVPEVVRSFGKATVIFIPACILLMVVVLTVNGARKIQFDLHMVPEVHAYLGPATWMCLAIVPLTMLGSLVGAFAVCCPNRFKSKKTVKDLPPDTKDKEKV</sequence>
<dbReference type="EMBL" id="JAAAHY010000419">
    <property type="protein sequence ID" value="KAF9963997.1"/>
    <property type="molecule type" value="Genomic_DNA"/>
</dbReference>
<proteinExistence type="predicted"/>
<dbReference type="AlphaFoldDB" id="A0A9P6J7M5"/>
<name>A0A9P6J7M5_MORAP</name>
<dbReference type="Pfam" id="PF06687">
    <property type="entry name" value="SUR7"/>
    <property type="match status" value="1"/>
</dbReference>
<keyword evidence="1" id="KW-0472">Membrane</keyword>
<keyword evidence="1" id="KW-1133">Transmembrane helix</keyword>
<evidence type="ECO:0000313" key="2">
    <source>
        <dbReference type="EMBL" id="KAF9963997.1"/>
    </source>
</evidence>
<dbReference type="GO" id="GO:0005886">
    <property type="term" value="C:plasma membrane"/>
    <property type="evidence" value="ECO:0007669"/>
    <property type="project" value="InterPro"/>
</dbReference>
<comment type="caution">
    <text evidence="2">The sequence shown here is derived from an EMBL/GenBank/DDBJ whole genome shotgun (WGS) entry which is preliminary data.</text>
</comment>
<feature type="transmembrane region" description="Helical" evidence="1">
    <location>
        <begin position="6"/>
        <end position="27"/>
    </location>
</feature>
<keyword evidence="1" id="KW-0812">Transmembrane</keyword>
<feature type="transmembrane region" description="Helical" evidence="1">
    <location>
        <begin position="113"/>
        <end position="132"/>
    </location>
</feature>
<organism evidence="2 3">
    <name type="scientific">Mortierella alpina</name>
    <name type="common">Oleaginous fungus</name>
    <name type="synonym">Mortierella renispora</name>
    <dbReference type="NCBI Taxonomy" id="64518"/>
    <lineage>
        <taxon>Eukaryota</taxon>
        <taxon>Fungi</taxon>
        <taxon>Fungi incertae sedis</taxon>
        <taxon>Mucoromycota</taxon>
        <taxon>Mortierellomycotina</taxon>
        <taxon>Mortierellomycetes</taxon>
        <taxon>Mortierellales</taxon>
        <taxon>Mortierellaceae</taxon>
        <taxon>Mortierella</taxon>
    </lineage>
</organism>